<evidence type="ECO:0000313" key="3">
    <source>
        <dbReference type="Proteomes" id="UP001164286"/>
    </source>
</evidence>
<feature type="compositionally biased region" description="Basic and acidic residues" evidence="1">
    <location>
        <begin position="354"/>
        <end position="378"/>
    </location>
</feature>
<protein>
    <submittedName>
        <fullName evidence="2">Uncharacterized protein</fullName>
    </submittedName>
</protein>
<dbReference type="GeneID" id="77729301"/>
<organism evidence="2 3">
    <name type="scientific">Dioszegia hungarica</name>
    <dbReference type="NCBI Taxonomy" id="4972"/>
    <lineage>
        <taxon>Eukaryota</taxon>
        <taxon>Fungi</taxon>
        <taxon>Dikarya</taxon>
        <taxon>Basidiomycota</taxon>
        <taxon>Agaricomycotina</taxon>
        <taxon>Tremellomycetes</taxon>
        <taxon>Tremellales</taxon>
        <taxon>Bulleribasidiaceae</taxon>
        <taxon>Dioszegia</taxon>
    </lineage>
</organism>
<feature type="compositionally biased region" description="Low complexity" evidence="1">
    <location>
        <begin position="415"/>
        <end position="433"/>
    </location>
</feature>
<feature type="region of interest" description="Disordered" evidence="1">
    <location>
        <begin position="87"/>
        <end position="132"/>
    </location>
</feature>
<comment type="caution">
    <text evidence="2">The sequence shown here is derived from an EMBL/GenBank/DDBJ whole genome shotgun (WGS) entry which is preliminary data.</text>
</comment>
<feature type="region of interest" description="Disordered" evidence="1">
    <location>
        <begin position="313"/>
        <end position="401"/>
    </location>
</feature>
<proteinExistence type="predicted"/>
<sequence length="510" mass="54127">MATPTDAPAPLRLPAILQNPISSSQRQIEAHNAQQREKLAARREAKSRTGSTGGGRAPGIGKRVVRRSDNAAFLDNPHIVAPRRTDLYPSVPLHPRPTRASFPPQALDRSTPIPGVPPRDSDPFSDSSVNGAFTTSLKGTRALLRKRGQRAEGVVGRVEAVVRGWLGGDWGTGQQGWKVVDEMLVDLEDGAVDQSGQAGQGGMPSSTTPFTGQLMVSAQSRRLPPQHRVTGVLPALPTVQGLAGLQVAAVLELSRSVAHLTLAAMDPFDRLVIHLLARYYECLSWSEEHLTSPSRPIRLTHLIIPSIARPRPTAASGLLTPDTTDISDLSGLSSSDASSSDRASDTDGSETETETERGTEVDPDETYRVDHDHGHADDISEDGSVGYSLVPGSDGRGPGLASRLDQLHLHRVDSASSSAYASSEAESENSSASVGAMGDSMTLFPPIPPAGSGRAVWLEGDDEGSEAGYGASAQRMGAGNGLRRAEALVPRREVLGWADKPTFFEYLYGA</sequence>
<feature type="region of interest" description="Disordered" evidence="1">
    <location>
        <begin position="415"/>
        <end position="434"/>
    </location>
</feature>
<gene>
    <name evidence="2" type="ORF">MKK02DRAFT_38426</name>
</gene>
<keyword evidence="3" id="KW-1185">Reference proteome</keyword>
<evidence type="ECO:0000313" key="2">
    <source>
        <dbReference type="EMBL" id="KAI9633767.1"/>
    </source>
</evidence>
<evidence type="ECO:0000256" key="1">
    <source>
        <dbReference type="SAM" id="MobiDB-lite"/>
    </source>
</evidence>
<dbReference type="EMBL" id="JAKWFO010000008">
    <property type="protein sequence ID" value="KAI9633767.1"/>
    <property type="molecule type" value="Genomic_DNA"/>
</dbReference>
<dbReference type="Proteomes" id="UP001164286">
    <property type="component" value="Unassembled WGS sequence"/>
</dbReference>
<name>A0AA38H3E1_9TREE</name>
<dbReference type="RefSeq" id="XP_052943544.1">
    <property type="nucleotide sequence ID" value="XM_053090096.1"/>
</dbReference>
<dbReference type="CDD" id="cd02325">
    <property type="entry name" value="R3H"/>
    <property type="match status" value="1"/>
</dbReference>
<feature type="compositionally biased region" description="Low complexity" evidence="1">
    <location>
        <begin position="322"/>
        <end position="341"/>
    </location>
</feature>
<feature type="compositionally biased region" description="Basic and acidic residues" evidence="1">
    <location>
        <begin position="34"/>
        <end position="47"/>
    </location>
</feature>
<dbReference type="AlphaFoldDB" id="A0AA38H3E1"/>
<feature type="region of interest" description="Disordered" evidence="1">
    <location>
        <begin position="1"/>
        <end position="61"/>
    </location>
</feature>
<reference evidence="2" key="1">
    <citation type="journal article" date="2022" name="G3 (Bethesda)">
        <title>High quality genome of the basidiomycete yeast Dioszegia hungarica PDD-24b-2 isolated from cloud water.</title>
        <authorList>
            <person name="Jarrige D."/>
            <person name="Haridas S."/>
            <person name="Bleykasten-Grosshans C."/>
            <person name="Joly M."/>
            <person name="Nadalig T."/>
            <person name="Sancelme M."/>
            <person name="Vuilleumier S."/>
            <person name="Grigoriev I.V."/>
            <person name="Amato P."/>
            <person name="Bringel F."/>
        </authorList>
    </citation>
    <scope>NUCLEOTIDE SEQUENCE</scope>
    <source>
        <strain evidence="2">PDD-24b-2</strain>
    </source>
</reference>
<accession>A0AA38H3E1</accession>